<dbReference type="InterPro" id="IPR001789">
    <property type="entry name" value="Sig_transdc_resp-reg_receiver"/>
</dbReference>
<keyword evidence="2" id="KW-0597">Phosphoprotein</keyword>
<dbReference type="GO" id="GO:0006355">
    <property type="term" value="P:regulation of DNA-templated transcription"/>
    <property type="evidence" value="ECO:0007669"/>
    <property type="project" value="InterPro"/>
</dbReference>
<dbReference type="SMART" id="SM00448">
    <property type="entry name" value="REC"/>
    <property type="match status" value="1"/>
</dbReference>
<accession>A0A4Q1K109</accession>
<dbReference type="PANTHER" id="PTHR48111">
    <property type="entry name" value="REGULATOR OF RPOS"/>
    <property type="match status" value="1"/>
</dbReference>
<dbReference type="InterPro" id="IPR036388">
    <property type="entry name" value="WH-like_DNA-bd_sf"/>
</dbReference>
<dbReference type="RefSeq" id="WP_129436407.1">
    <property type="nucleotide sequence ID" value="NZ_SBKO01000005.1"/>
</dbReference>
<evidence type="ECO:0000256" key="1">
    <source>
        <dbReference type="ARBA" id="ARBA00023125"/>
    </source>
</evidence>
<sequence length="229" mass="26041">MNKGFSILVIDDEVQIRKLLEISLEANDYKVLFATDGKDGITMAASHQPDLILLDLGLPDEDGQEILVKLREWFQNPIIILTVKSAEEEIVKALDHGANDYLTKPFRTQELLARMRTALRGNTIKNNNEPISIFGAVSVDFVSRTVKVNNENVKLTATEYALLTLLLKNDGRVLTHQYILKEIWGQSYSEQTQYLRVFVAQLRKKLEEDPNRPKYILTESGVGYRFNSG</sequence>
<comment type="caution">
    <text evidence="6">The sequence shown here is derived from an EMBL/GenBank/DDBJ whole genome shotgun (WGS) entry which is preliminary data.</text>
</comment>
<dbReference type="CDD" id="cd00383">
    <property type="entry name" value="trans_reg_C"/>
    <property type="match status" value="1"/>
</dbReference>
<dbReference type="PROSITE" id="PS50110">
    <property type="entry name" value="RESPONSE_REGULATORY"/>
    <property type="match status" value="1"/>
</dbReference>
<dbReference type="Pfam" id="PF00486">
    <property type="entry name" value="Trans_reg_C"/>
    <property type="match status" value="1"/>
</dbReference>
<dbReference type="InterPro" id="IPR011006">
    <property type="entry name" value="CheY-like_superfamily"/>
</dbReference>
<organism evidence="6 7">
    <name type="scientific">Flavobacterium amnicola</name>
    <dbReference type="NCBI Taxonomy" id="2506422"/>
    <lineage>
        <taxon>Bacteria</taxon>
        <taxon>Pseudomonadati</taxon>
        <taxon>Bacteroidota</taxon>
        <taxon>Flavobacteriia</taxon>
        <taxon>Flavobacteriales</taxon>
        <taxon>Flavobacteriaceae</taxon>
        <taxon>Flavobacterium</taxon>
    </lineage>
</organism>
<feature type="DNA-binding region" description="OmpR/PhoB-type" evidence="3">
    <location>
        <begin position="129"/>
        <end position="228"/>
    </location>
</feature>
<dbReference type="GO" id="GO:0000976">
    <property type="term" value="F:transcription cis-regulatory region binding"/>
    <property type="evidence" value="ECO:0007669"/>
    <property type="project" value="TreeGrafter"/>
</dbReference>
<dbReference type="InterPro" id="IPR001867">
    <property type="entry name" value="OmpR/PhoB-type_DNA-bd"/>
</dbReference>
<evidence type="ECO:0000256" key="3">
    <source>
        <dbReference type="PROSITE-ProRule" id="PRU01091"/>
    </source>
</evidence>
<protein>
    <submittedName>
        <fullName evidence="6">Response regulator</fullName>
    </submittedName>
</protein>
<dbReference type="FunFam" id="1.10.10.10:FF:000210">
    <property type="entry name" value="Winged-helix transcriptional response regulator KdpE"/>
    <property type="match status" value="1"/>
</dbReference>
<dbReference type="EMBL" id="SBKO01000005">
    <property type="protein sequence ID" value="RXR17289.1"/>
    <property type="molecule type" value="Genomic_DNA"/>
</dbReference>
<dbReference type="GO" id="GO:0000156">
    <property type="term" value="F:phosphorelay response regulator activity"/>
    <property type="evidence" value="ECO:0007669"/>
    <property type="project" value="TreeGrafter"/>
</dbReference>
<dbReference type="Gene3D" id="1.10.10.10">
    <property type="entry name" value="Winged helix-like DNA-binding domain superfamily/Winged helix DNA-binding domain"/>
    <property type="match status" value="1"/>
</dbReference>
<dbReference type="GO" id="GO:0005829">
    <property type="term" value="C:cytosol"/>
    <property type="evidence" value="ECO:0007669"/>
    <property type="project" value="TreeGrafter"/>
</dbReference>
<dbReference type="GO" id="GO:0032993">
    <property type="term" value="C:protein-DNA complex"/>
    <property type="evidence" value="ECO:0007669"/>
    <property type="project" value="TreeGrafter"/>
</dbReference>
<dbReference type="Gene3D" id="3.40.50.2300">
    <property type="match status" value="1"/>
</dbReference>
<feature type="domain" description="Response regulatory" evidence="4">
    <location>
        <begin position="6"/>
        <end position="119"/>
    </location>
</feature>
<dbReference type="PANTHER" id="PTHR48111:SF50">
    <property type="entry name" value="KDP OPERON TRANSCRIPTIONAL REGULATORY PROTEIN KDPE"/>
    <property type="match status" value="1"/>
</dbReference>
<proteinExistence type="predicted"/>
<evidence type="ECO:0000259" key="4">
    <source>
        <dbReference type="PROSITE" id="PS50110"/>
    </source>
</evidence>
<reference evidence="7" key="1">
    <citation type="submission" date="2019-01" db="EMBL/GenBank/DDBJ databases">
        <title>Cytophagaceae bacterium strain CAR-16.</title>
        <authorList>
            <person name="Chen W.-M."/>
        </authorList>
    </citation>
    <scope>NUCLEOTIDE SEQUENCE [LARGE SCALE GENOMIC DNA]</scope>
    <source>
        <strain evidence="7">LLJ-11</strain>
    </source>
</reference>
<evidence type="ECO:0000256" key="2">
    <source>
        <dbReference type="PROSITE-ProRule" id="PRU00169"/>
    </source>
</evidence>
<dbReference type="PROSITE" id="PS51755">
    <property type="entry name" value="OMPR_PHOB"/>
    <property type="match status" value="1"/>
</dbReference>
<dbReference type="SMART" id="SM00862">
    <property type="entry name" value="Trans_reg_C"/>
    <property type="match status" value="1"/>
</dbReference>
<keyword evidence="7" id="KW-1185">Reference proteome</keyword>
<dbReference type="Proteomes" id="UP000290283">
    <property type="component" value="Unassembled WGS sequence"/>
</dbReference>
<dbReference type="SUPFAM" id="SSF52172">
    <property type="entry name" value="CheY-like"/>
    <property type="match status" value="1"/>
</dbReference>
<name>A0A4Q1K109_9FLAO</name>
<feature type="modified residue" description="4-aspartylphosphate" evidence="2">
    <location>
        <position position="55"/>
    </location>
</feature>
<keyword evidence="1 3" id="KW-0238">DNA-binding</keyword>
<dbReference type="InterPro" id="IPR039420">
    <property type="entry name" value="WalR-like"/>
</dbReference>
<dbReference type="AlphaFoldDB" id="A0A4Q1K109"/>
<evidence type="ECO:0000313" key="6">
    <source>
        <dbReference type="EMBL" id="RXR17289.1"/>
    </source>
</evidence>
<feature type="domain" description="OmpR/PhoB-type" evidence="5">
    <location>
        <begin position="129"/>
        <end position="228"/>
    </location>
</feature>
<dbReference type="OrthoDB" id="9790442at2"/>
<evidence type="ECO:0000259" key="5">
    <source>
        <dbReference type="PROSITE" id="PS51755"/>
    </source>
</evidence>
<gene>
    <name evidence="6" type="ORF">EQG63_10880</name>
</gene>
<dbReference type="Pfam" id="PF00072">
    <property type="entry name" value="Response_reg"/>
    <property type="match status" value="1"/>
</dbReference>
<evidence type="ECO:0000313" key="7">
    <source>
        <dbReference type="Proteomes" id="UP000290283"/>
    </source>
</evidence>
<dbReference type="CDD" id="cd17620">
    <property type="entry name" value="REC_OmpR_KdpE-like"/>
    <property type="match status" value="1"/>
</dbReference>